<feature type="compositionally biased region" description="Basic and acidic residues" evidence="6">
    <location>
        <begin position="157"/>
        <end position="172"/>
    </location>
</feature>
<feature type="domain" description="Replication factor A C-terminal" evidence="7">
    <location>
        <begin position="5"/>
        <end position="131"/>
    </location>
</feature>
<dbReference type="Proteomes" id="UP001177140">
    <property type="component" value="Unassembled WGS sequence"/>
</dbReference>
<evidence type="ECO:0000313" key="9">
    <source>
        <dbReference type="Proteomes" id="UP001177140"/>
    </source>
</evidence>
<evidence type="ECO:0000256" key="3">
    <source>
        <dbReference type="ARBA" id="ARBA00022771"/>
    </source>
</evidence>
<evidence type="ECO:0000256" key="4">
    <source>
        <dbReference type="ARBA" id="ARBA00022833"/>
    </source>
</evidence>
<dbReference type="GO" id="GO:0003677">
    <property type="term" value="F:DNA binding"/>
    <property type="evidence" value="ECO:0007669"/>
    <property type="project" value="UniProtKB-KW"/>
</dbReference>
<evidence type="ECO:0000256" key="2">
    <source>
        <dbReference type="ARBA" id="ARBA00022723"/>
    </source>
</evidence>
<dbReference type="Pfam" id="PF08646">
    <property type="entry name" value="Rep_fac-A_C"/>
    <property type="match status" value="1"/>
</dbReference>
<accession>A0AA41V5V8</accession>
<evidence type="ECO:0000256" key="1">
    <source>
        <dbReference type="ARBA" id="ARBA00005690"/>
    </source>
</evidence>
<dbReference type="SUPFAM" id="SSF50249">
    <property type="entry name" value="Nucleic acid-binding proteins"/>
    <property type="match status" value="1"/>
</dbReference>
<dbReference type="InterPro" id="IPR013955">
    <property type="entry name" value="Rep_factor-A_C"/>
</dbReference>
<name>A0AA41V5V8_PAPNU</name>
<keyword evidence="5" id="KW-0238">DNA-binding</keyword>
<dbReference type="InterPro" id="IPR012340">
    <property type="entry name" value="NA-bd_OB-fold"/>
</dbReference>
<dbReference type="InterPro" id="IPR047192">
    <property type="entry name" value="Euk_RPA1_DBD_C"/>
</dbReference>
<reference evidence="8" key="1">
    <citation type="submission" date="2022-03" db="EMBL/GenBank/DDBJ databases">
        <title>A functionally conserved STORR gene fusion in Papaver species that diverged 16.8 million years ago.</title>
        <authorList>
            <person name="Catania T."/>
        </authorList>
    </citation>
    <scope>NUCLEOTIDE SEQUENCE</scope>
    <source>
        <strain evidence="8">S-191538</strain>
    </source>
</reference>
<protein>
    <recommendedName>
        <fullName evidence="7">Replication factor A C-terminal domain-containing protein</fullName>
    </recommendedName>
</protein>
<feature type="region of interest" description="Disordered" evidence="6">
    <location>
        <begin position="144"/>
        <end position="172"/>
    </location>
</feature>
<organism evidence="8 9">
    <name type="scientific">Papaver nudicaule</name>
    <name type="common">Iceland poppy</name>
    <dbReference type="NCBI Taxonomy" id="74823"/>
    <lineage>
        <taxon>Eukaryota</taxon>
        <taxon>Viridiplantae</taxon>
        <taxon>Streptophyta</taxon>
        <taxon>Embryophyta</taxon>
        <taxon>Tracheophyta</taxon>
        <taxon>Spermatophyta</taxon>
        <taxon>Magnoliopsida</taxon>
        <taxon>Ranunculales</taxon>
        <taxon>Papaveraceae</taxon>
        <taxon>Papaveroideae</taxon>
        <taxon>Papaver</taxon>
    </lineage>
</organism>
<comment type="similarity">
    <text evidence="1">Belongs to the replication factor A protein 1 family.</text>
</comment>
<dbReference type="AlphaFoldDB" id="A0AA41V5V8"/>
<dbReference type="Gene3D" id="2.40.50.140">
    <property type="entry name" value="Nucleic acid-binding proteins"/>
    <property type="match status" value="1"/>
</dbReference>
<evidence type="ECO:0000256" key="5">
    <source>
        <dbReference type="ARBA" id="ARBA00023125"/>
    </source>
</evidence>
<gene>
    <name evidence="8" type="ORF">MKW94_000172</name>
</gene>
<dbReference type="PANTHER" id="PTHR47165">
    <property type="entry name" value="OS03G0429900 PROTEIN"/>
    <property type="match status" value="1"/>
</dbReference>
<dbReference type="CDD" id="cd04476">
    <property type="entry name" value="RPA1_DBD_C"/>
    <property type="match status" value="1"/>
</dbReference>
<evidence type="ECO:0000313" key="8">
    <source>
        <dbReference type="EMBL" id="MCL7031911.1"/>
    </source>
</evidence>
<keyword evidence="9" id="KW-1185">Reference proteome</keyword>
<comment type="caution">
    <text evidence="8">The sequence shown here is derived from an EMBL/GenBank/DDBJ whole genome shotgun (WGS) entry which is preliminary data.</text>
</comment>
<keyword evidence="4" id="KW-0862">Zinc</keyword>
<dbReference type="PANTHER" id="PTHR47165:SF4">
    <property type="entry name" value="OS03G0429900 PROTEIN"/>
    <property type="match status" value="1"/>
</dbReference>
<evidence type="ECO:0000256" key="6">
    <source>
        <dbReference type="SAM" id="MobiDB-lite"/>
    </source>
</evidence>
<dbReference type="EMBL" id="JAJJMA010117341">
    <property type="protein sequence ID" value="MCL7031911.1"/>
    <property type="molecule type" value="Genomic_DNA"/>
</dbReference>
<evidence type="ECO:0000259" key="7">
    <source>
        <dbReference type="Pfam" id="PF08646"/>
    </source>
</evidence>
<proteinExistence type="inferred from homology"/>
<dbReference type="GO" id="GO:0008270">
    <property type="term" value="F:zinc ion binding"/>
    <property type="evidence" value="ECO:0007669"/>
    <property type="project" value="UniProtKB-KW"/>
</dbReference>
<keyword evidence="3" id="KW-0863">Zinc-finger</keyword>
<sequence length="172" mass="19381">MCNATATNLLLDSGWYYQACPRCSKKVAGDSDDLWCTKCETKVVMPVARFLVRFEVEDHNTDTAIFVALDSEVQKLVRQTAAELIVGSEENAKELVQTGFSQLLNQAMDYQVTINSFNMKQKSPTSFTVTRMYLRDLNTVKIEGKSPIDECPPNKKARVDQSDANEDRPTEE</sequence>
<keyword evidence="2" id="KW-0479">Metal-binding</keyword>